<dbReference type="Gene3D" id="3.30.1490.480">
    <property type="entry name" value="Endolytic murein transglycosylase"/>
    <property type="match status" value="1"/>
</dbReference>
<comment type="catalytic activity">
    <reaction evidence="7">
        <text>a peptidoglycan chain = a peptidoglycan chain with N-acetyl-1,6-anhydromuramyl-[peptide] at the reducing end + a peptidoglycan chain with N-acetylglucosamine at the non-reducing end.</text>
        <dbReference type="EC" id="4.2.2.29"/>
    </reaction>
</comment>
<gene>
    <name evidence="7" type="primary">mltG</name>
    <name evidence="8" type="ORF">SAMN06265182_0018</name>
</gene>
<evidence type="ECO:0000256" key="1">
    <source>
        <dbReference type="ARBA" id="ARBA00022475"/>
    </source>
</evidence>
<dbReference type="Pfam" id="PF02618">
    <property type="entry name" value="YceG"/>
    <property type="match status" value="1"/>
</dbReference>
<name>A0A285MY82_9AQUI</name>
<dbReference type="GO" id="GO:0005886">
    <property type="term" value="C:plasma membrane"/>
    <property type="evidence" value="ECO:0007669"/>
    <property type="project" value="UniProtKB-UniRule"/>
</dbReference>
<evidence type="ECO:0000256" key="6">
    <source>
        <dbReference type="ARBA" id="ARBA00023316"/>
    </source>
</evidence>
<dbReference type="EC" id="4.2.2.29" evidence="7"/>
<evidence type="ECO:0000313" key="9">
    <source>
        <dbReference type="Proteomes" id="UP000219036"/>
    </source>
</evidence>
<keyword evidence="5 7" id="KW-0456">Lyase</keyword>
<dbReference type="EMBL" id="OBEI01000001">
    <property type="protein sequence ID" value="SNZ02134.1"/>
    <property type="molecule type" value="Genomic_DNA"/>
</dbReference>
<reference evidence="9" key="1">
    <citation type="submission" date="2017-09" db="EMBL/GenBank/DDBJ databases">
        <authorList>
            <person name="Varghese N."/>
            <person name="Submissions S."/>
        </authorList>
    </citation>
    <scope>NUCLEOTIDE SEQUENCE [LARGE SCALE GENOMIC DNA]</scope>
    <source>
        <strain evidence="9">DSM 15103</strain>
    </source>
</reference>
<accession>A0A285MY82</accession>
<sequence>MIRYFLFFLAAIFLSIGASLYIQVSKKEFIEPTEIYIPKGSTIEEIGEILKKNRVIKNKTVFELYSRIKNKPLKYGYYRFEGSLSIKDVWEVLYRGKERLFRFTIIPGEDLLDIGKKLEREGFIKKGIFYSFVFDKKNLKRYKLEGDSFEGYFPPETYFFRKNPDITEIVETFLQVFKKKYTPILEKAGVNGLSPYQIMIIASLVEKETSILEEKPIIAGVIINRLRKNMKLQIDPTVIYALKLSGVWNGNLTKKNMGINSPYNTYLYKGLPPTPISSFSIETLKSVVHYKKTDYLYFFSKDGKRHIFSENYKEHIRKMTR</sequence>
<organism evidence="8 9">
    <name type="scientific">Persephonella hydrogeniphila</name>
    <dbReference type="NCBI Taxonomy" id="198703"/>
    <lineage>
        <taxon>Bacteria</taxon>
        <taxon>Pseudomonadati</taxon>
        <taxon>Aquificota</taxon>
        <taxon>Aquificia</taxon>
        <taxon>Aquificales</taxon>
        <taxon>Hydrogenothermaceae</taxon>
        <taxon>Persephonella</taxon>
    </lineage>
</organism>
<dbReference type="GO" id="GO:0071555">
    <property type="term" value="P:cell wall organization"/>
    <property type="evidence" value="ECO:0007669"/>
    <property type="project" value="UniProtKB-KW"/>
</dbReference>
<keyword evidence="9" id="KW-1185">Reference proteome</keyword>
<keyword evidence="2 7" id="KW-0812">Transmembrane</keyword>
<dbReference type="RefSeq" id="WP_096999234.1">
    <property type="nucleotide sequence ID" value="NZ_OBEI01000001.1"/>
</dbReference>
<dbReference type="PANTHER" id="PTHR30518:SF2">
    <property type="entry name" value="ENDOLYTIC MUREIN TRANSGLYCOSYLASE"/>
    <property type="match status" value="1"/>
</dbReference>
<keyword evidence="6 7" id="KW-0961">Cell wall biogenesis/degradation</keyword>
<dbReference type="CDD" id="cd08010">
    <property type="entry name" value="MltG_like"/>
    <property type="match status" value="1"/>
</dbReference>
<protein>
    <recommendedName>
        <fullName evidence="7">Endolytic murein transglycosylase</fullName>
        <ecNumber evidence="7">4.2.2.29</ecNumber>
    </recommendedName>
    <alternativeName>
        <fullName evidence="7">Peptidoglycan lytic transglycosylase</fullName>
    </alternativeName>
    <alternativeName>
        <fullName evidence="7">Peptidoglycan polymerization terminase</fullName>
    </alternativeName>
</protein>
<dbReference type="InterPro" id="IPR003770">
    <property type="entry name" value="MLTG-like"/>
</dbReference>
<evidence type="ECO:0000256" key="3">
    <source>
        <dbReference type="ARBA" id="ARBA00022989"/>
    </source>
</evidence>
<dbReference type="PANTHER" id="PTHR30518">
    <property type="entry name" value="ENDOLYTIC MUREIN TRANSGLYCOSYLASE"/>
    <property type="match status" value="1"/>
</dbReference>
<dbReference type="NCBIfam" id="TIGR00247">
    <property type="entry name" value="endolytic transglycosylase MltG"/>
    <property type="match status" value="1"/>
</dbReference>
<proteinExistence type="inferred from homology"/>
<dbReference type="HAMAP" id="MF_02065">
    <property type="entry name" value="MltG"/>
    <property type="match status" value="1"/>
</dbReference>
<keyword evidence="1 7" id="KW-1003">Cell membrane</keyword>
<evidence type="ECO:0000313" key="8">
    <source>
        <dbReference type="EMBL" id="SNZ02134.1"/>
    </source>
</evidence>
<keyword evidence="3 7" id="KW-1133">Transmembrane helix</keyword>
<dbReference type="GO" id="GO:0008932">
    <property type="term" value="F:lytic endotransglycosylase activity"/>
    <property type="evidence" value="ECO:0007669"/>
    <property type="project" value="UniProtKB-UniRule"/>
</dbReference>
<dbReference type="GO" id="GO:0009252">
    <property type="term" value="P:peptidoglycan biosynthetic process"/>
    <property type="evidence" value="ECO:0007669"/>
    <property type="project" value="UniProtKB-UniRule"/>
</dbReference>
<evidence type="ECO:0000256" key="2">
    <source>
        <dbReference type="ARBA" id="ARBA00022692"/>
    </source>
</evidence>
<evidence type="ECO:0000256" key="5">
    <source>
        <dbReference type="ARBA" id="ARBA00023239"/>
    </source>
</evidence>
<evidence type="ECO:0000256" key="7">
    <source>
        <dbReference type="HAMAP-Rule" id="MF_02065"/>
    </source>
</evidence>
<comment type="function">
    <text evidence="7">Functions as a peptidoglycan terminase that cleaves nascent peptidoglycan strands endolytically to terminate their elongation.</text>
</comment>
<dbReference type="AlphaFoldDB" id="A0A285MY82"/>
<keyword evidence="4 7" id="KW-0472">Membrane</keyword>
<evidence type="ECO:0000256" key="4">
    <source>
        <dbReference type="ARBA" id="ARBA00023136"/>
    </source>
</evidence>
<feature type="site" description="Important for catalytic activity" evidence="7">
    <location>
        <position position="208"/>
    </location>
</feature>
<comment type="similarity">
    <text evidence="7">Belongs to the transglycosylase MltG family.</text>
</comment>
<dbReference type="OrthoDB" id="9814591at2"/>
<dbReference type="Proteomes" id="UP000219036">
    <property type="component" value="Unassembled WGS sequence"/>
</dbReference>